<evidence type="ECO:0000256" key="4">
    <source>
        <dbReference type="ARBA" id="ARBA00022692"/>
    </source>
</evidence>
<feature type="transmembrane region" description="Helical" evidence="7">
    <location>
        <begin position="350"/>
        <end position="369"/>
    </location>
</feature>
<evidence type="ECO:0000259" key="8">
    <source>
        <dbReference type="PROSITE" id="PS50850"/>
    </source>
</evidence>
<keyword evidence="3" id="KW-0813">Transport</keyword>
<dbReference type="PROSITE" id="PS50850">
    <property type="entry name" value="MFS"/>
    <property type="match status" value="1"/>
</dbReference>
<dbReference type="InterPro" id="IPR036259">
    <property type="entry name" value="MFS_trans_sf"/>
</dbReference>
<dbReference type="InterPro" id="IPR005828">
    <property type="entry name" value="MFS_sugar_transport-like"/>
</dbReference>
<dbReference type="GO" id="GO:0005351">
    <property type="term" value="F:carbohydrate:proton symporter activity"/>
    <property type="evidence" value="ECO:0007669"/>
    <property type="project" value="TreeGrafter"/>
</dbReference>
<feature type="transmembrane region" description="Helical" evidence="7">
    <location>
        <begin position="389"/>
        <end position="411"/>
    </location>
</feature>
<dbReference type="RefSeq" id="XP_052947289.1">
    <property type="nucleotide sequence ID" value="XM_053086898.1"/>
</dbReference>
<evidence type="ECO:0000256" key="1">
    <source>
        <dbReference type="ARBA" id="ARBA00004141"/>
    </source>
</evidence>
<accession>A0AA38LUE7</accession>
<keyword evidence="6 7" id="KW-0472">Membrane</keyword>
<evidence type="ECO:0000313" key="9">
    <source>
        <dbReference type="EMBL" id="KAI9637512.1"/>
    </source>
</evidence>
<evidence type="ECO:0000313" key="10">
    <source>
        <dbReference type="Proteomes" id="UP001164286"/>
    </source>
</evidence>
<name>A0AA38LUE7_9TREE</name>
<feature type="transmembrane region" description="Helical" evidence="7">
    <location>
        <begin position="70"/>
        <end position="89"/>
    </location>
</feature>
<comment type="similarity">
    <text evidence="2">Belongs to the major facilitator superfamily. Sugar transporter (TC 2.A.1.1) family.</text>
</comment>
<dbReference type="EMBL" id="JAKWFO010000004">
    <property type="protein sequence ID" value="KAI9637512.1"/>
    <property type="molecule type" value="Genomic_DNA"/>
</dbReference>
<dbReference type="PANTHER" id="PTHR48022:SF79">
    <property type="entry name" value="LACTOSE PERMEASE, PUTATIVE (AFU_ORTHOLOGUE AFUA_6G01860)-RELATED"/>
    <property type="match status" value="1"/>
</dbReference>
<feature type="transmembrane region" description="Helical" evidence="7">
    <location>
        <begin position="319"/>
        <end position="338"/>
    </location>
</feature>
<proteinExistence type="inferred from homology"/>
<dbReference type="GO" id="GO:0016020">
    <property type="term" value="C:membrane"/>
    <property type="evidence" value="ECO:0007669"/>
    <property type="project" value="UniProtKB-SubCell"/>
</dbReference>
<feature type="transmembrane region" description="Helical" evidence="7">
    <location>
        <begin position="95"/>
        <end position="117"/>
    </location>
</feature>
<evidence type="ECO:0000256" key="3">
    <source>
        <dbReference type="ARBA" id="ARBA00022448"/>
    </source>
</evidence>
<dbReference type="GeneID" id="77726099"/>
<keyword evidence="5 7" id="KW-1133">Transmembrane helix</keyword>
<feature type="transmembrane region" description="Helical" evidence="7">
    <location>
        <begin position="294"/>
        <end position="312"/>
    </location>
</feature>
<feature type="transmembrane region" description="Helical" evidence="7">
    <location>
        <begin position="39"/>
        <end position="58"/>
    </location>
</feature>
<evidence type="ECO:0000256" key="7">
    <source>
        <dbReference type="SAM" id="Phobius"/>
    </source>
</evidence>
<protein>
    <submittedName>
        <fullName evidence="9">General substrate transporter</fullName>
    </submittedName>
</protein>
<dbReference type="Gene3D" id="1.20.1250.20">
    <property type="entry name" value="MFS general substrate transporter like domains"/>
    <property type="match status" value="1"/>
</dbReference>
<feature type="transmembrane region" description="Helical" evidence="7">
    <location>
        <begin position="417"/>
        <end position="436"/>
    </location>
</feature>
<feature type="transmembrane region" description="Helical" evidence="7">
    <location>
        <begin position="252"/>
        <end position="274"/>
    </location>
</feature>
<feature type="transmembrane region" description="Helical" evidence="7">
    <location>
        <begin position="129"/>
        <end position="152"/>
    </location>
</feature>
<comment type="subcellular location">
    <subcellularLocation>
        <location evidence="1">Membrane</location>
        <topology evidence="1">Multi-pass membrane protein</topology>
    </subcellularLocation>
</comment>
<sequence>MTGVMLIVCMCGGDAGFDGTVMSSVNSMKQFQTFFGLSIAEKSTGIVFGMYTVCAFFPTSILPDRVGRRWSMWIGNLCLCVGALLTGLAQNFGMFIAGRFLTGLGCTLAASSAKAYMSEVTSPATRGRWMGLLNSFYYVGQLLASGIAIPFGRQASDWAWRTPLLLQCVPAFINVLGVLFISESPRWLYSRGRHEEAIKVLAHLHSRDRSTASPIVQLQIQEFEENISLEGADKRWWDFRAVLRTSAHRYRFGLCCIIAIWGTLSGNGLITYFLPVLLLQAGITDPDRQRVLNFVNSVTSFIAALTGTSLSDKIGRRKLLLFAEIACACGMAIVAGLLSGESSSPERATTGIVFIYLFMVCYSFGYTPLQGLYPAECLAYENRAKGLALQTWVGTLFGLINTFGMPVALPVLTWKTYLIFMVVDIVGVVVIYLFAVETKQLSLEDLDHVFTSAKPKQTSFDLAKAARERMKLEKAADQRA</sequence>
<dbReference type="AlphaFoldDB" id="A0AA38LUE7"/>
<comment type="caution">
    <text evidence="9">The sequence shown here is derived from an EMBL/GenBank/DDBJ whole genome shotgun (WGS) entry which is preliminary data.</text>
</comment>
<feature type="transmembrane region" description="Helical" evidence="7">
    <location>
        <begin position="164"/>
        <end position="181"/>
    </location>
</feature>
<dbReference type="InterPro" id="IPR020846">
    <property type="entry name" value="MFS_dom"/>
</dbReference>
<evidence type="ECO:0000256" key="5">
    <source>
        <dbReference type="ARBA" id="ARBA00022989"/>
    </source>
</evidence>
<dbReference type="PANTHER" id="PTHR48022">
    <property type="entry name" value="PLASTIDIC GLUCOSE TRANSPORTER 4"/>
    <property type="match status" value="1"/>
</dbReference>
<evidence type="ECO:0000256" key="2">
    <source>
        <dbReference type="ARBA" id="ARBA00010992"/>
    </source>
</evidence>
<dbReference type="FunFam" id="1.20.1250.20:FF:000134">
    <property type="entry name" value="MFS sugar transporter protein"/>
    <property type="match status" value="1"/>
</dbReference>
<organism evidence="9 10">
    <name type="scientific">Dioszegia hungarica</name>
    <dbReference type="NCBI Taxonomy" id="4972"/>
    <lineage>
        <taxon>Eukaryota</taxon>
        <taxon>Fungi</taxon>
        <taxon>Dikarya</taxon>
        <taxon>Basidiomycota</taxon>
        <taxon>Agaricomycotina</taxon>
        <taxon>Tremellomycetes</taxon>
        <taxon>Tremellales</taxon>
        <taxon>Bulleribasidiaceae</taxon>
        <taxon>Dioszegia</taxon>
    </lineage>
</organism>
<gene>
    <name evidence="9" type="ORF">MKK02DRAFT_24449</name>
</gene>
<keyword evidence="4 7" id="KW-0812">Transmembrane</keyword>
<reference evidence="9" key="1">
    <citation type="journal article" date="2022" name="G3 (Bethesda)">
        <title>High quality genome of the basidiomycete yeast Dioszegia hungarica PDD-24b-2 isolated from cloud water.</title>
        <authorList>
            <person name="Jarrige D."/>
            <person name="Haridas S."/>
            <person name="Bleykasten-Grosshans C."/>
            <person name="Joly M."/>
            <person name="Nadalig T."/>
            <person name="Sancelme M."/>
            <person name="Vuilleumier S."/>
            <person name="Grigoriev I.V."/>
            <person name="Amato P."/>
            <person name="Bringel F."/>
        </authorList>
    </citation>
    <scope>NUCLEOTIDE SEQUENCE</scope>
    <source>
        <strain evidence="9">PDD-24b-2</strain>
    </source>
</reference>
<evidence type="ECO:0000256" key="6">
    <source>
        <dbReference type="ARBA" id="ARBA00023136"/>
    </source>
</evidence>
<dbReference type="Proteomes" id="UP001164286">
    <property type="component" value="Unassembled WGS sequence"/>
</dbReference>
<dbReference type="SUPFAM" id="SSF103473">
    <property type="entry name" value="MFS general substrate transporter"/>
    <property type="match status" value="1"/>
</dbReference>
<dbReference type="Pfam" id="PF00083">
    <property type="entry name" value="Sugar_tr"/>
    <property type="match status" value="1"/>
</dbReference>
<feature type="domain" description="Major facilitator superfamily (MFS) profile" evidence="8">
    <location>
        <begin position="4"/>
        <end position="439"/>
    </location>
</feature>
<keyword evidence="10" id="KW-1185">Reference proteome</keyword>
<dbReference type="InterPro" id="IPR050360">
    <property type="entry name" value="MFS_Sugar_Transporters"/>
</dbReference>